<dbReference type="InterPro" id="IPR001623">
    <property type="entry name" value="DnaJ_domain"/>
</dbReference>
<proteinExistence type="predicted"/>
<reference evidence="1" key="1">
    <citation type="submission" date="2023-02" db="EMBL/GenBank/DDBJ databases">
        <title>Genome of toxic invasive species Heracleum sosnowskyi carries increased number of genes despite the absence of recent whole-genome duplications.</title>
        <authorList>
            <person name="Schelkunov M."/>
            <person name="Shtratnikova V."/>
            <person name="Makarenko M."/>
            <person name="Klepikova A."/>
            <person name="Omelchenko D."/>
            <person name="Novikova G."/>
            <person name="Obukhova E."/>
            <person name="Bogdanov V."/>
            <person name="Penin A."/>
            <person name="Logacheva M."/>
        </authorList>
    </citation>
    <scope>NUCLEOTIDE SEQUENCE</scope>
    <source>
        <strain evidence="1">Hsosn_3</strain>
        <tissue evidence="1">Leaf</tissue>
    </source>
</reference>
<keyword evidence="2" id="KW-1185">Reference proteome</keyword>
<evidence type="ECO:0000313" key="1">
    <source>
        <dbReference type="EMBL" id="KAK1393786.1"/>
    </source>
</evidence>
<dbReference type="PANTHER" id="PTHR44137">
    <property type="entry name" value="BNAC03G44070D PROTEIN"/>
    <property type="match status" value="1"/>
</dbReference>
<organism evidence="1 2">
    <name type="scientific">Heracleum sosnowskyi</name>
    <dbReference type="NCBI Taxonomy" id="360622"/>
    <lineage>
        <taxon>Eukaryota</taxon>
        <taxon>Viridiplantae</taxon>
        <taxon>Streptophyta</taxon>
        <taxon>Embryophyta</taxon>
        <taxon>Tracheophyta</taxon>
        <taxon>Spermatophyta</taxon>
        <taxon>Magnoliopsida</taxon>
        <taxon>eudicotyledons</taxon>
        <taxon>Gunneridae</taxon>
        <taxon>Pentapetalae</taxon>
        <taxon>asterids</taxon>
        <taxon>campanulids</taxon>
        <taxon>Apiales</taxon>
        <taxon>Apiaceae</taxon>
        <taxon>Apioideae</taxon>
        <taxon>apioid superclade</taxon>
        <taxon>Tordylieae</taxon>
        <taxon>Tordyliinae</taxon>
        <taxon>Heracleum</taxon>
    </lineage>
</organism>
<evidence type="ECO:0008006" key="3">
    <source>
        <dbReference type="Google" id="ProtNLM"/>
    </source>
</evidence>
<dbReference type="Gene3D" id="1.10.287.110">
    <property type="entry name" value="DnaJ domain"/>
    <property type="match status" value="1"/>
</dbReference>
<dbReference type="Proteomes" id="UP001237642">
    <property type="component" value="Unassembled WGS sequence"/>
</dbReference>
<dbReference type="SUPFAM" id="SSF46565">
    <property type="entry name" value="Chaperone J-domain"/>
    <property type="match status" value="1"/>
</dbReference>
<dbReference type="EMBL" id="JAUIZM010000003">
    <property type="protein sequence ID" value="KAK1393786.1"/>
    <property type="molecule type" value="Genomic_DNA"/>
</dbReference>
<comment type="caution">
    <text evidence="1">The sequence shown here is derived from an EMBL/GenBank/DDBJ whole genome shotgun (WGS) entry which is preliminary data.</text>
</comment>
<protein>
    <recommendedName>
        <fullName evidence="3">J domain-containing protein</fullName>
    </recommendedName>
</protein>
<name>A0AAD8IY56_9APIA</name>
<accession>A0AAD8IY56</accession>
<dbReference type="PANTHER" id="PTHR44137:SF32">
    <property type="entry name" value="DNAJ HEAT SHOCK AMINO-TERMINAL DOMAIN PROTEIN"/>
    <property type="match status" value="1"/>
</dbReference>
<gene>
    <name evidence="1" type="ORF">POM88_012842</name>
</gene>
<sequence>MECNRDEAERAKEIAEKKFLANDVEGAKKFAIKARNNKINREVDWYGVLGVNPLDTEDVIRKSYRKLKLGSCYPIKPKGQLTTESQVFTDPNILFNLNALQQQHRHQHQRRMVFWEEISSPLTAQIMEFCESGLFPETLQNSEVVSTSNAYYEDHSAYTRNLSYNTPEVNKISSSIVNNERIRTPDPLPSNTNSNLSMIFASAEELAKAGSGSTDFFSTPFSVPNFEDCQQERFDPSLLKMHLTLLSLLLL</sequence>
<dbReference type="InterPro" id="IPR036869">
    <property type="entry name" value="J_dom_sf"/>
</dbReference>
<dbReference type="CDD" id="cd06257">
    <property type="entry name" value="DnaJ"/>
    <property type="match status" value="1"/>
</dbReference>
<dbReference type="AlphaFoldDB" id="A0AAD8IY56"/>
<reference evidence="1" key="2">
    <citation type="submission" date="2023-05" db="EMBL/GenBank/DDBJ databases">
        <authorList>
            <person name="Schelkunov M.I."/>
        </authorList>
    </citation>
    <scope>NUCLEOTIDE SEQUENCE</scope>
    <source>
        <strain evidence="1">Hsosn_3</strain>
        <tissue evidence="1">Leaf</tissue>
    </source>
</reference>
<evidence type="ECO:0000313" key="2">
    <source>
        <dbReference type="Proteomes" id="UP001237642"/>
    </source>
</evidence>